<keyword evidence="4" id="KW-1185">Reference proteome</keyword>
<feature type="domain" description="DUF676" evidence="2">
    <location>
        <begin position="169"/>
        <end position="368"/>
    </location>
</feature>
<dbReference type="InterPro" id="IPR007751">
    <property type="entry name" value="DUF676_lipase-like"/>
</dbReference>
<dbReference type="Gene3D" id="3.40.50.1820">
    <property type="entry name" value="alpha/beta hydrolase"/>
    <property type="match status" value="1"/>
</dbReference>
<dbReference type="GO" id="GO:0047372">
    <property type="term" value="F:monoacylglycerol lipase activity"/>
    <property type="evidence" value="ECO:0007669"/>
    <property type="project" value="TreeGrafter"/>
</dbReference>
<evidence type="ECO:0000259" key="2">
    <source>
        <dbReference type="Pfam" id="PF05057"/>
    </source>
</evidence>
<comment type="caution">
    <text evidence="3">The sequence shown here is derived from an EMBL/GenBank/DDBJ whole genome shotgun (WGS) entry which is preliminary data.</text>
</comment>
<dbReference type="InterPro" id="IPR029058">
    <property type="entry name" value="AB_hydrolase_fold"/>
</dbReference>
<sequence>MSQELWRSSSELSIGEISRYRIKFDQSQNVNSFPPPIQNLVIKITNKTPSIYRVAVLSGPYNISASVISTNQIKQPQILCYIPQCKPMISCGKSMKSNLTIPSNNVEEWTVEIISEALFSNIKVKYEVSLYAFISKDISKEMYSSLITYETYKTVDILGLRRLSSSGSNNDLHLIMLTHGLHGTVLDKLYLKEAIQERYSDNNNRIIVYTSDINHLLTEEGIEKCSKRLAEHVLRYIGWKQFDKPIISKISMIGHSLGGLFNIFVAGYLHDVTNGTFFKKVKPIHFITIASPLLGSTELAWYIKFPMKLGSFGRTGKELILNKHAKDVEPLILSLSHPSSSSHITIKKFHKRTLYANVVNDFLVSIKTSSLYFLDDDLTNGIRSLGLIENLKHLLITFYPPNITKDYLDRSFSGISPIIHDRIYEPKDIPSPSQNHLLIEEKIARNWHKDMSWRKVLVHIEGAAHMDVVVRRKWLNSAGTQVIEHLLNYHEL</sequence>
<dbReference type="PANTHER" id="PTHR12482">
    <property type="entry name" value="LIPASE ROG1-RELATED-RELATED"/>
    <property type="match status" value="1"/>
</dbReference>
<protein>
    <submittedName>
        <fullName evidence="3">10763_t:CDS:1</fullName>
    </submittedName>
</protein>
<comment type="similarity">
    <text evidence="1">Belongs to the putative lipase ROG1 family.</text>
</comment>
<proteinExistence type="inferred from homology"/>
<evidence type="ECO:0000256" key="1">
    <source>
        <dbReference type="ARBA" id="ARBA00007920"/>
    </source>
</evidence>
<dbReference type="AlphaFoldDB" id="A0A9N9C019"/>
<dbReference type="InterPro" id="IPR044294">
    <property type="entry name" value="Lipase-like"/>
</dbReference>
<evidence type="ECO:0000313" key="4">
    <source>
        <dbReference type="Proteomes" id="UP000789375"/>
    </source>
</evidence>
<reference evidence="3" key="1">
    <citation type="submission" date="2021-06" db="EMBL/GenBank/DDBJ databases">
        <authorList>
            <person name="Kallberg Y."/>
            <person name="Tangrot J."/>
            <person name="Rosling A."/>
        </authorList>
    </citation>
    <scope>NUCLEOTIDE SEQUENCE</scope>
    <source>
        <strain evidence="3">87-6 pot B 2015</strain>
    </source>
</reference>
<dbReference type="SUPFAM" id="SSF53474">
    <property type="entry name" value="alpha/beta-Hydrolases"/>
    <property type="match status" value="1"/>
</dbReference>
<organism evidence="3 4">
    <name type="scientific">Funneliformis mosseae</name>
    <name type="common">Endomycorrhizal fungus</name>
    <name type="synonym">Glomus mosseae</name>
    <dbReference type="NCBI Taxonomy" id="27381"/>
    <lineage>
        <taxon>Eukaryota</taxon>
        <taxon>Fungi</taxon>
        <taxon>Fungi incertae sedis</taxon>
        <taxon>Mucoromycota</taxon>
        <taxon>Glomeromycotina</taxon>
        <taxon>Glomeromycetes</taxon>
        <taxon>Glomerales</taxon>
        <taxon>Glomeraceae</taxon>
        <taxon>Funneliformis</taxon>
    </lineage>
</organism>
<dbReference type="EMBL" id="CAJVPP010002093">
    <property type="protein sequence ID" value="CAG8586851.1"/>
    <property type="molecule type" value="Genomic_DNA"/>
</dbReference>
<dbReference type="PANTHER" id="PTHR12482:SF62">
    <property type="entry name" value="LIPASE ROG1-RELATED"/>
    <property type="match status" value="1"/>
</dbReference>
<dbReference type="Proteomes" id="UP000789375">
    <property type="component" value="Unassembled WGS sequence"/>
</dbReference>
<dbReference type="Pfam" id="PF05057">
    <property type="entry name" value="DUF676"/>
    <property type="match status" value="1"/>
</dbReference>
<accession>A0A9N9C019</accession>
<evidence type="ECO:0000313" key="3">
    <source>
        <dbReference type="EMBL" id="CAG8586851.1"/>
    </source>
</evidence>
<name>A0A9N9C019_FUNMO</name>
<gene>
    <name evidence="3" type="ORF">FMOSSE_LOCUS8236</name>
</gene>